<feature type="domain" description="4'-phosphopantetheinyl transferase N-terminal" evidence="7">
    <location>
        <begin position="34"/>
        <end position="117"/>
    </location>
</feature>
<comment type="similarity">
    <text evidence="2">Belongs to the P-Pant transferase superfamily. Gsp/Sfp/HetI/AcpT family.</text>
</comment>
<dbReference type="GO" id="GO:0008897">
    <property type="term" value="F:holo-[acyl-carrier-protein] synthase activity"/>
    <property type="evidence" value="ECO:0007669"/>
    <property type="project" value="InterPro"/>
</dbReference>
<dbReference type="InterPro" id="IPR037143">
    <property type="entry name" value="4-PPantetheinyl_Trfase_dom_sf"/>
</dbReference>
<dbReference type="GO" id="GO:0006633">
    <property type="term" value="P:fatty acid biosynthetic process"/>
    <property type="evidence" value="ECO:0007669"/>
    <property type="project" value="InterPro"/>
</dbReference>
<organism evidence="8 9">
    <name type="scientific">Symplocastrum torsivum CPER-KK1</name>
    <dbReference type="NCBI Taxonomy" id="450513"/>
    <lineage>
        <taxon>Bacteria</taxon>
        <taxon>Bacillati</taxon>
        <taxon>Cyanobacteriota</taxon>
        <taxon>Cyanophyceae</taxon>
        <taxon>Oscillatoriophycideae</taxon>
        <taxon>Oscillatoriales</taxon>
        <taxon>Microcoleaceae</taxon>
        <taxon>Symplocastrum</taxon>
    </lineage>
</organism>
<dbReference type="Pfam" id="PF22624">
    <property type="entry name" value="AASDHPPT_N"/>
    <property type="match status" value="1"/>
</dbReference>
<keyword evidence="3 8" id="KW-0808">Transferase</keyword>
<dbReference type="InterPro" id="IPR004568">
    <property type="entry name" value="Ppantetheine-prot_Trfase_dom"/>
</dbReference>
<evidence type="ECO:0000256" key="3">
    <source>
        <dbReference type="ARBA" id="ARBA00022679"/>
    </source>
</evidence>
<comment type="caution">
    <text evidence="8">The sequence shown here is derived from an EMBL/GenBank/DDBJ whole genome shotgun (WGS) entry which is preliminary data.</text>
</comment>
<gene>
    <name evidence="8" type="ORF">KME25_19650</name>
</gene>
<dbReference type="GO" id="GO:0005829">
    <property type="term" value="C:cytosol"/>
    <property type="evidence" value="ECO:0007669"/>
    <property type="project" value="TreeGrafter"/>
</dbReference>
<dbReference type="InterPro" id="IPR050559">
    <property type="entry name" value="P-Pant_transferase_sf"/>
</dbReference>
<keyword evidence="5" id="KW-0460">Magnesium</keyword>
<evidence type="ECO:0000259" key="6">
    <source>
        <dbReference type="Pfam" id="PF01648"/>
    </source>
</evidence>
<evidence type="ECO:0000256" key="1">
    <source>
        <dbReference type="ARBA" id="ARBA00001946"/>
    </source>
</evidence>
<evidence type="ECO:0000256" key="5">
    <source>
        <dbReference type="ARBA" id="ARBA00022842"/>
    </source>
</evidence>
<dbReference type="InterPro" id="IPR055066">
    <property type="entry name" value="AASDHPPT_N"/>
</dbReference>
<dbReference type="GO" id="GO:0019878">
    <property type="term" value="P:lysine biosynthetic process via aminoadipic acid"/>
    <property type="evidence" value="ECO:0007669"/>
    <property type="project" value="TreeGrafter"/>
</dbReference>
<evidence type="ECO:0000313" key="9">
    <source>
        <dbReference type="Proteomes" id="UP000753908"/>
    </source>
</evidence>
<evidence type="ECO:0000259" key="7">
    <source>
        <dbReference type="Pfam" id="PF22624"/>
    </source>
</evidence>
<evidence type="ECO:0000256" key="2">
    <source>
        <dbReference type="ARBA" id="ARBA00010990"/>
    </source>
</evidence>
<comment type="cofactor">
    <cofactor evidence="1">
        <name>Mg(2+)</name>
        <dbReference type="ChEBI" id="CHEBI:18420"/>
    </cofactor>
</comment>
<dbReference type="PANTHER" id="PTHR12215">
    <property type="entry name" value="PHOSPHOPANTETHEINE TRANSFERASE"/>
    <property type="match status" value="1"/>
</dbReference>
<proteinExistence type="inferred from homology"/>
<dbReference type="Proteomes" id="UP000753908">
    <property type="component" value="Unassembled WGS sequence"/>
</dbReference>
<sequence>MPGQSLLWNHPPDNLVLSSQDVHVWRAELKQPTEWVEKLSQTLSEDEQIRAKRFYYERDRKHFIVGRGLLRTLLSRYVGIAPDQLQFCYGSRGKPSLAATGVDSTIQFNLSHSHGLALYAVTRDRKIGVDLEYIRSTSDVEKLAQRFFSPREFAIIHSLPPDQKQIAFFHAWTCKEAYLKATGEGLAQLEQVEVSLDLGEPPRLLSINKDCQPPTQWRLEALTPAIDYMATLAVEGQNWHLDCWDWQGS</sequence>
<keyword evidence="4" id="KW-0479">Metal-binding</keyword>
<evidence type="ECO:0000313" key="8">
    <source>
        <dbReference type="EMBL" id="MBW4546636.1"/>
    </source>
</evidence>
<dbReference type="EMBL" id="JAHHIF010000027">
    <property type="protein sequence ID" value="MBW4546636.1"/>
    <property type="molecule type" value="Genomic_DNA"/>
</dbReference>
<reference evidence="8" key="1">
    <citation type="submission" date="2021-05" db="EMBL/GenBank/DDBJ databases">
        <authorList>
            <person name="Pietrasiak N."/>
            <person name="Ward R."/>
            <person name="Stajich J.E."/>
            <person name="Kurbessoian T."/>
        </authorList>
    </citation>
    <scope>NUCLEOTIDE SEQUENCE</scope>
    <source>
        <strain evidence="8">CPER-KK1</strain>
    </source>
</reference>
<dbReference type="SUPFAM" id="SSF56214">
    <property type="entry name" value="4'-phosphopantetheinyl transferase"/>
    <property type="match status" value="2"/>
</dbReference>
<feature type="domain" description="4'-phosphopantetheinyl transferase" evidence="6">
    <location>
        <begin position="127"/>
        <end position="223"/>
    </location>
</feature>
<dbReference type="PANTHER" id="PTHR12215:SF10">
    <property type="entry name" value="L-AMINOADIPATE-SEMIALDEHYDE DEHYDROGENASE-PHOSPHOPANTETHEINYL TRANSFERASE"/>
    <property type="match status" value="1"/>
</dbReference>
<dbReference type="InterPro" id="IPR008278">
    <property type="entry name" value="4-PPantetheinyl_Trfase_dom"/>
</dbReference>
<dbReference type="NCBIfam" id="TIGR00556">
    <property type="entry name" value="pantethn_trn"/>
    <property type="match status" value="1"/>
</dbReference>
<dbReference type="Pfam" id="PF01648">
    <property type="entry name" value="ACPS"/>
    <property type="match status" value="1"/>
</dbReference>
<accession>A0A951PN23</accession>
<dbReference type="Gene3D" id="3.90.470.20">
    <property type="entry name" value="4'-phosphopantetheinyl transferase domain"/>
    <property type="match status" value="2"/>
</dbReference>
<dbReference type="GO" id="GO:0000287">
    <property type="term" value="F:magnesium ion binding"/>
    <property type="evidence" value="ECO:0007669"/>
    <property type="project" value="InterPro"/>
</dbReference>
<name>A0A951PN23_9CYAN</name>
<dbReference type="AlphaFoldDB" id="A0A951PN23"/>
<evidence type="ECO:0000256" key="4">
    <source>
        <dbReference type="ARBA" id="ARBA00022723"/>
    </source>
</evidence>
<protein>
    <submittedName>
        <fullName evidence="8">4'-phosphopantetheinyl transferase superfamily protein</fullName>
    </submittedName>
</protein>
<reference evidence="8" key="2">
    <citation type="journal article" date="2022" name="Microbiol. Resour. Announc.">
        <title>Metagenome Sequencing to Explore Phylogenomics of Terrestrial Cyanobacteria.</title>
        <authorList>
            <person name="Ward R.D."/>
            <person name="Stajich J.E."/>
            <person name="Johansen J.R."/>
            <person name="Huntemann M."/>
            <person name="Clum A."/>
            <person name="Foster B."/>
            <person name="Foster B."/>
            <person name="Roux S."/>
            <person name="Palaniappan K."/>
            <person name="Varghese N."/>
            <person name="Mukherjee S."/>
            <person name="Reddy T.B.K."/>
            <person name="Daum C."/>
            <person name="Copeland A."/>
            <person name="Chen I.A."/>
            <person name="Ivanova N.N."/>
            <person name="Kyrpides N.C."/>
            <person name="Shapiro N."/>
            <person name="Eloe-Fadrosh E.A."/>
            <person name="Pietrasiak N."/>
        </authorList>
    </citation>
    <scope>NUCLEOTIDE SEQUENCE</scope>
    <source>
        <strain evidence="8">CPER-KK1</strain>
    </source>
</reference>